<dbReference type="Pfam" id="PF10318">
    <property type="entry name" value="7TM_GPCR_Srh"/>
    <property type="match status" value="1"/>
</dbReference>
<dbReference type="Proteomes" id="UP000659654">
    <property type="component" value="Unassembled WGS sequence"/>
</dbReference>
<keyword evidence="3" id="KW-1185">Reference proteome</keyword>
<feature type="transmembrane region" description="Helical" evidence="1">
    <location>
        <begin position="14"/>
        <end position="38"/>
    </location>
</feature>
<sequence>MPGYNLPSKTILDWYVVILRSVLVLDLIAVAFTVFVIFKASNSSIKQYSYFLIHHLAWCAIGESLVQLRGTVSLGENQCFLFYGLDEYLPRKVMLHYLFFSSIASLSRGACEVFLFLFRFAASIHPDSRFYFDIHSIPVWKTFVFLYCLIAINVYAFLTRVYDTDETFQSRFYNISQTDSDLARFAEGKTILCFREETVSSHLVGTALFYMILTALLLLVMFYNIKTSASSLPTRQTQLALLNTLVAQSVLHAIFISIPAALIGSDVTNPEVPMMTIVFHSSMGNYTHISCLMLLVIIKSFRSYSVNLIGKCFKVGRQQIEPISQRARRWWSISQIPETTIAPQNLTEMKNHS</sequence>
<feature type="transmembrane region" description="Helical" evidence="1">
    <location>
        <begin position="245"/>
        <end position="265"/>
    </location>
</feature>
<dbReference type="AlphaFoldDB" id="A0A811LVJ7"/>
<dbReference type="EMBL" id="CAJFDI010000005">
    <property type="protein sequence ID" value="CAD5232402.1"/>
    <property type="molecule type" value="Genomic_DNA"/>
</dbReference>
<feature type="transmembrane region" description="Helical" evidence="1">
    <location>
        <begin position="139"/>
        <end position="158"/>
    </location>
</feature>
<feature type="transmembrane region" description="Helical" evidence="1">
    <location>
        <begin position="207"/>
        <end position="225"/>
    </location>
</feature>
<organism evidence="2 3">
    <name type="scientific">Bursaphelenchus xylophilus</name>
    <name type="common">Pinewood nematode worm</name>
    <name type="synonym">Aphelenchoides xylophilus</name>
    <dbReference type="NCBI Taxonomy" id="6326"/>
    <lineage>
        <taxon>Eukaryota</taxon>
        <taxon>Metazoa</taxon>
        <taxon>Ecdysozoa</taxon>
        <taxon>Nematoda</taxon>
        <taxon>Chromadorea</taxon>
        <taxon>Rhabditida</taxon>
        <taxon>Tylenchina</taxon>
        <taxon>Tylenchomorpha</taxon>
        <taxon>Aphelenchoidea</taxon>
        <taxon>Aphelenchoididae</taxon>
        <taxon>Bursaphelenchus</taxon>
    </lineage>
</organism>
<proteinExistence type="predicted"/>
<keyword evidence="1" id="KW-1133">Transmembrane helix</keyword>
<keyword evidence="1" id="KW-0812">Transmembrane</keyword>
<protein>
    <submittedName>
        <fullName evidence="2">(pine wood nematode) hypothetical protein</fullName>
    </submittedName>
</protein>
<keyword evidence="1" id="KW-0472">Membrane</keyword>
<dbReference type="EMBL" id="CAJFCV020000005">
    <property type="protein sequence ID" value="CAG9124791.1"/>
    <property type="molecule type" value="Genomic_DNA"/>
</dbReference>
<name>A0A811LVJ7_BURXY</name>
<feature type="transmembrane region" description="Helical" evidence="1">
    <location>
        <begin position="277"/>
        <end position="298"/>
    </location>
</feature>
<evidence type="ECO:0000256" key="1">
    <source>
        <dbReference type="SAM" id="Phobius"/>
    </source>
</evidence>
<evidence type="ECO:0000313" key="3">
    <source>
        <dbReference type="Proteomes" id="UP000659654"/>
    </source>
</evidence>
<dbReference type="InterPro" id="IPR019422">
    <property type="entry name" value="7TM_GPCR_serpentine_rcpt_Srh"/>
</dbReference>
<gene>
    <name evidence="2" type="ORF">BXYJ_LOCUS12493</name>
</gene>
<reference evidence="2" key="1">
    <citation type="submission" date="2020-09" db="EMBL/GenBank/DDBJ databases">
        <authorList>
            <person name="Kikuchi T."/>
        </authorList>
    </citation>
    <scope>NUCLEOTIDE SEQUENCE</scope>
    <source>
        <strain evidence="2">Ka4C1</strain>
    </source>
</reference>
<evidence type="ECO:0000313" key="2">
    <source>
        <dbReference type="EMBL" id="CAD5232402.1"/>
    </source>
</evidence>
<accession>A0A811LVJ7</accession>
<dbReference type="Proteomes" id="UP000582659">
    <property type="component" value="Unassembled WGS sequence"/>
</dbReference>
<comment type="caution">
    <text evidence="2">The sequence shown here is derived from an EMBL/GenBank/DDBJ whole genome shotgun (WGS) entry which is preliminary data.</text>
</comment>